<accession>A0A6A4S329</accession>
<gene>
    <name evidence="1" type="ORF">F2P81_020807</name>
</gene>
<name>A0A6A4S329_SCOMX</name>
<dbReference type="EMBL" id="VEVO01000019">
    <property type="protein sequence ID" value="KAF0026070.1"/>
    <property type="molecule type" value="Genomic_DNA"/>
</dbReference>
<dbReference type="Proteomes" id="UP000438429">
    <property type="component" value="Unassembled WGS sequence"/>
</dbReference>
<evidence type="ECO:0000313" key="2">
    <source>
        <dbReference type="Proteomes" id="UP000438429"/>
    </source>
</evidence>
<comment type="caution">
    <text evidence="1">The sequence shown here is derived from an EMBL/GenBank/DDBJ whole genome shotgun (WGS) entry which is preliminary data.</text>
</comment>
<proteinExistence type="predicted"/>
<reference evidence="1 2" key="1">
    <citation type="submission" date="2019-06" db="EMBL/GenBank/DDBJ databases">
        <title>Draft genomes of female and male turbot (Scophthalmus maximus).</title>
        <authorList>
            <person name="Xu H."/>
            <person name="Xu X.-W."/>
            <person name="Shao C."/>
            <person name="Chen S."/>
        </authorList>
    </citation>
    <scope>NUCLEOTIDE SEQUENCE [LARGE SCALE GENOMIC DNA]</scope>
    <source>
        <strain evidence="1">Ysfricsl-2016a</strain>
        <tissue evidence="1">Blood</tissue>
    </source>
</reference>
<dbReference type="AlphaFoldDB" id="A0A6A4S329"/>
<sequence length="84" mass="9315">MCMFPLTPHGSLTAPTLRSPPEQIRRASILLDTGAHTLQFSAKQVVQDRKSSTETKIKHTLTVKIKYTVLTADHSPLRSTLKTS</sequence>
<protein>
    <submittedName>
        <fullName evidence="1">Uncharacterized protein</fullName>
    </submittedName>
</protein>
<evidence type="ECO:0000313" key="1">
    <source>
        <dbReference type="EMBL" id="KAF0026070.1"/>
    </source>
</evidence>
<organism evidence="1 2">
    <name type="scientific">Scophthalmus maximus</name>
    <name type="common">Turbot</name>
    <name type="synonym">Psetta maxima</name>
    <dbReference type="NCBI Taxonomy" id="52904"/>
    <lineage>
        <taxon>Eukaryota</taxon>
        <taxon>Metazoa</taxon>
        <taxon>Chordata</taxon>
        <taxon>Craniata</taxon>
        <taxon>Vertebrata</taxon>
        <taxon>Euteleostomi</taxon>
        <taxon>Actinopterygii</taxon>
        <taxon>Neopterygii</taxon>
        <taxon>Teleostei</taxon>
        <taxon>Neoteleostei</taxon>
        <taxon>Acanthomorphata</taxon>
        <taxon>Carangaria</taxon>
        <taxon>Pleuronectiformes</taxon>
        <taxon>Pleuronectoidei</taxon>
        <taxon>Scophthalmidae</taxon>
        <taxon>Scophthalmus</taxon>
    </lineage>
</organism>